<dbReference type="SUPFAM" id="SSF57716">
    <property type="entry name" value="Glucocorticoid receptor-like (DNA-binding domain)"/>
    <property type="match status" value="1"/>
</dbReference>
<feature type="compositionally biased region" description="Basic and acidic residues" evidence="15">
    <location>
        <begin position="441"/>
        <end position="455"/>
    </location>
</feature>
<dbReference type="InterPro" id="IPR006612">
    <property type="entry name" value="THAP_Znf"/>
</dbReference>
<keyword evidence="4 12" id="KW-0863">Zinc-finger</keyword>
<evidence type="ECO:0000256" key="13">
    <source>
        <dbReference type="PROSITE-ProRule" id="PRU00309"/>
    </source>
</evidence>
<feature type="compositionally biased region" description="Polar residues" evidence="15">
    <location>
        <begin position="544"/>
        <end position="561"/>
    </location>
</feature>
<feature type="compositionally biased region" description="Polar residues" evidence="15">
    <location>
        <begin position="456"/>
        <end position="471"/>
    </location>
</feature>
<organism evidence="18 19">
    <name type="scientific">Cardiocondyla obscurior</name>
    <dbReference type="NCBI Taxonomy" id="286306"/>
    <lineage>
        <taxon>Eukaryota</taxon>
        <taxon>Metazoa</taxon>
        <taxon>Ecdysozoa</taxon>
        <taxon>Arthropoda</taxon>
        <taxon>Hexapoda</taxon>
        <taxon>Insecta</taxon>
        <taxon>Pterygota</taxon>
        <taxon>Neoptera</taxon>
        <taxon>Endopterygota</taxon>
        <taxon>Hymenoptera</taxon>
        <taxon>Apocrita</taxon>
        <taxon>Aculeata</taxon>
        <taxon>Formicoidea</taxon>
        <taxon>Formicidae</taxon>
        <taxon>Myrmicinae</taxon>
        <taxon>Cardiocondyla</taxon>
    </lineage>
</organism>
<evidence type="ECO:0000256" key="5">
    <source>
        <dbReference type="ARBA" id="ARBA00022833"/>
    </source>
</evidence>
<gene>
    <name evidence="18" type="ORF">PUN28_014066</name>
</gene>
<name>A0AAW2FA78_9HYME</name>
<dbReference type="Proteomes" id="UP001430953">
    <property type="component" value="Unassembled WGS sequence"/>
</dbReference>
<dbReference type="PROSITE" id="PS50865">
    <property type="entry name" value="ZF_MYND_2"/>
    <property type="match status" value="1"/>
</dbReference>
<feature type="region of interest" description="Disordered" evidence="15">
    <location>
        <begin position="401"/>
        <end position="421"/>
    </location>
</feature>
<evidence type="ECO:0000256" key="12">
    <source>
        <dbReference type="PROSITE-ProRule" id="PRU00134"/>
    </source>
</evidence>
<keyword evidence="3" id="KW-0479">Metal-binding</keyword>
<evidence type="ECO:0000256" key="7">
    <source>
        <dbReference type="ARBA" id="ARBA00023054"/>
    </source>
</evidence>
<dbReference type="AlphaFoldDB" id="A0AAW2FA78"/>
<dbReference type="InterPro" id="IPR038441">
    <property type="entry name" value="THAP_Znf_sf"/>
</dbReference>
<reference evidence="18 19" key="1">
    <citation type="submission" date="2023-03" db="EMBL/GenBank/DDBJ databases">
        <title>High recombination rates correlate with genetic variation in Cardiocondyla obscurior ants.</title>
        <authorList>
            <person name="Errbii M."/>
        </authorList>
    </citation>
    <scope>NUCLEOTIDE SEQUENCE [LARGE SCALE GENOMIC DNA]</scope>
    <source>
        <strain evidence="18">Alpha-2009</strain>
        <tissue evidence="18">Whole body</tissue>
    </source>
</reference>
<accession>A0AAW2FA78</accession>
<evidence type="ECO:0000313" key="18">
    <source>
        <dbReference type="EMBL" id="KAL0110862.1"/>
    </source>
</evidence>
<dbReference type="InterPro" id="IPR026516">
    <property type="entry name" value="THAP1/10"/>
</dbReference>
<evidence type="ECO:0000256" key="10">
    <source>
        <dbReference type="ARBA" id="ARBA00023242"/>
    </source>
</evidence>
<comment type="similarity">
    <text evidence="2">Belongs to the THAP1 family.</text>
</comment>
<keyword evidence="9" id="KW-0804">Transcription</keyword>
<feature type="compositionally biased region" description="Polar residues" evidence="15">
    <location>
        <begin position="305"/>
        <end position="315"/>
    </location>
</feature>
<feature type="compositionally biased region" description="Polar residues" evidence="15">
    <location>
        <begin position="218"/>
        <end position="233"/>
    </location>
</feature>
<feature type="domain" description="THAP-type" evidence="17">
    <location>
        <begin position="1"/>
        <end position="96"/>
    </location>
</feature>
<evidence type="ECO:0000256" key="11">
    <source>
        <dbReference type="ARBA" id="ARBA00023306"/>
    </source>
</evidence>
<feature type="compositionally biased region" description="Basic and acidic residues" evidence="15">
    <location>
        <begin position="502"/>
        <end position="514"/>
    </location>
</feature>
<dbReference type="GO" id="GO:0008270">
    <property type="term" value="F:zinc ion binding"/>
    <property type="evidence" value="ECO:0007669"/>
    <property type="project" value="UniProtKB-KW"/>
</dbReference>
<dbReference type="PROSITE" id="PS50950">
    <property type="entry name" value="ZF_THAP"/>
    <property type="match status" value="1"/>
</dbReference>
<proteinExistence type="inferred from homology"/>
<evidence type="ECO:0000256" key="14">
    <source>
        <dbReference type="SAM" id="Coils"/>
    </source>
</evidence>
<dbReference type="SMART" id="SM00692">
    <property type="entry name" value="DM3"/>
    <property type="match status" value="1"/>
</dbReference>
<keyword evidence="8 13" id="KW-0238">DNA-binding</keyword>
<evidence type="ECO:0000256" key="6">
    <source>
        <dbReference type="ARBA" id="ARBA00023015"/>
    </source>
</evidence>
<feature type="coiled-coil region" evidence="14">
    <location>
        <begin position="341"/>
        <end position="368"/>
    </location>
</feature>
<evidence type="ECO:0000256" key="15">
    <source>
        <dbReference type="SAM" id="MobiDB-lite"/>
    </source>
</evidence>
<feature type="region of interest" description="Disordered" evidence="15">
    <location>
        <begin position="125"/>
        <end position="169"/>
    </location>
</feature>
<feature type="compositionally biased region" description="Polar residues" evidence="15">
    <location>
        <begin position="408"/>
        <end position="421"/>
    </location>
</feature>
<dbReference type="Gene3D" id="6.20.210.20">
    <property type="entry name" value="THAP domain"/>
    <property type="match status" value="1"/>
</dbReference>
<feature type="region of interest" description="Disordered" evidence="15">
    <location>
        <begin position="441"/>
        <end position="561"/>
    </location>
</feature>
<evidence type="ECO:0000256" key="8">
    <source>
        <dbReference type="ARBA" id="ARBA00023125"/>
    </source>
</evidence>
<protein>
    <submittedName>
        <fullName evidence="18">Uncharacterized protein</fullName>
    </submittedName>
</protein>
<evidence type="ECO:0000259" key="16">
    <source>
        <dbReference type="PROSITE" id="PS50865"/>
    </source>
</evidence>
<dbReference type="SMART" id="SM00980">
    <property type="entry name" value="THAP"/>
    <property type="match status" value="1"/>
</dbReference>
<dbReference type="Pfam" id="PF01753">
    <property type="entry name" value="zf-MYND"/>
    <property type="match status" value="1"/>
</dbReference>
<evidence type="ECO:0000256" key="2">
    <source>
        <dbReference type="ARBA" id="ARBA00006177"/>
    </source>
</evidence>
<dbReference type="Gene3D" id="6.10.140.2220">
    <property type="match status" value="1"/>
</dbReference>
<keyword evidence="5" id="KW-0862">Zinc</keyword>
<feature type="region of interest" description="Disordered" evidence="15">
    <location>
        <begin position="200"/>
        <end position="318"/>
    </location>
</feature>
<evidence type="ECO:0000313" key="19">
    <source>
        <dbReference type="Proteomes" id="UP001430953"/>
    </source>
</evidence>
<keyword evidence="10" id="KW-0539">Nucleus</keyword>
<evidence type="ECO:0000256" key="3">
    <source>
        <dbReference type="ARBA" id="ARBA00022723"/>
    </source>
</evidence>
<comment type="subcellular location">
    <subcellularLocation>
        <location evidence="1">Nucleus</location>
        <location evidence="1">Nucleoplasm</location>
    </subcellularLocation>
</comment>
<evidence type="ECO:0000259" key="17">
    <source>
        <dbReference type="PROSITE" id="PS50950"/>
    </source>
</evidence>
<dbReference type="InterPro" id="IPR002893">
    <property type="entry name" value="Znf_MYND"/>
</dbReference>
<evidence type="ECO:0000256" key="9">
    <source>
        <dbReference type="ARBA" id="ARBA00023163"/>
    </source>
</evidence>
<feature type="compositionally biased region" description="Low complexity" evidence="15">
    <location>
        <begin position="234"/>
        <end position="246"/>
    </location>
</feature>
<keyword evidence="11" id="KW-0131">Cell cycle</keyword>
<feature type="compositionally biased region" description="Basic and acidic residues" evidence="15">
    <location>
        <begin position="203"/>
        <end position="217"/>
    </location>
</feature>
<dbReference type="PANTHER" id="PTHR46600">
    <property type="entry name" value="THAP DOMAIN-CONTAINING"/>
    <property type="match status" value="1"/>
</dbReference>
<dbReference type="PROSITE" id="PS01360">
    <property type="entry name" value="ZF_MYND_1"/>
    <property type="match status" value="1"/>
</dbReference>
<dbReference type="GO" id="GO:0005654">
    <property type="term" value="C:nucleoplasm"/>
    <property type="evidence" value="ECO:0007669"/>
    <property type="project" value="UniProtKB-SubCell"/>
</dbReference>
<feature type="compositionally biased region" description="Basic and acidic residues" evidence="15">
    <location>
        <begin position="255"/>
        <end position="265"/>
    </location>
</feature>
<evidence type="ECO:0000256" key="4">
    <source>
        <dbReference type="ARBA" id="ARBA00022771"/>
    </source>
</evidence>
<keyword evidence="7 14" id="KW-0175">Coiled coil</keyword>
<dbReference type="GO" id="GO:0043565">
    <property type="term" value="F:sequence-specific DNA binding"/>
    <property type="evidence" value="ECO:0007669"/>
    <property type="project" value="InterPro"/>
</dbReference>
<dbReference type="PANTHER" id="PTHR46600:SF1">
    <property type="entry name" value="THAP DOMAIN-CONTAINING PROTEIN 1"/>
    <property type="match status" value="1"/>
</dbReference>
<evidence type="ECO:0000256" key="1">
    <source>
        <dbReference type="ARBA" id="ARBA00004642"/>
    </source>
</evidence>
<dbReference type="SUPFAM" id="SSF144232">
    <property type="entry name" value="HIT/MYND zinc finger-like"/>
    <property type="match status" value="1"/>
</dbReference>
<dbReference type="EMBL" id="JADYXP020000014">
    <property type="protein sequence ID" value="KAL0110862.1"/>
    <property type="molecule type" value="Genomic_DNA"/>
</dbReference>
<comment type="caution">
    <text evidence="18">The sequence shown here is derived from an EMBL/GenBank/DDBJ whole genome shotgun (WGS) entry which is preliminary data.</text>
</comment>
<keyword evidence="19" id="KW-1185">Reference proteome</keyword>
<keyword evidence="6" id="KW-0805">Transcription regulation</keyword>
<feature type="domain" description="MYND-type" evidence="16">
    <location>
        <begin position="750"/>
        <end position="787"/>
    </location>
</feature>
<dbReference type="Pfam" id="PF05485">
    <property type="entry name" value="THAP"/>
    <property type="match status" value="1"/>
</dbReference>
<sequence length="800" mass="88781">MPQCAVATCRNSHRRTRKQSVRYHRFPHNPELRELWVRACGRLPLANGEPPFNIKTARICSRHFLEEFYEDESREQIMQGNQKRNRLRLGAVPTIDVPVLVEPCHKLLQESERKRSVARLKMAITVGSNRPDPQPGCKRAHEDEDGEDDENNSSAKMILPVAKEQERKKKRTKLDQECFLMAVGLVHVNNVRLNKMHAMEGAAESKRKVDTAEDDKTSASSPSPKVPQNQQNGAALPEETAAAPTTSVSRGRAKKKDEQRCDTETPVKGSKMLAESNATIPSDDVQLRRVKAASEPVEIRKRKSSTNGQLLSQGSPRKKFRDNYTREEYIARIVGDDNENVEDLMAKADRLRADILALENLAHAKEMEWNEILRKRKLKEEAYLRLERKIQTTAYMENDVQLPETLPSGKSSLGSAEWESNSNTTLISKERAFEFKEEIGEKSSDSLSLKKEKTARVSSQQRATPPKTNGESSRKQNDASSPESRQIGEGRQGAIVDVRSIIADHRLKHPETVPRRGRRMRNSNVNINLGAGGAMLETGHSADSRPSSTESCKSNPSTNDSINYKDMLVQFAKTSQQGESIKVQQSYPDVTLHPVTPSSAQNTTPTSSLLHNILTKVQTPRSTTFSPTLARLLTAPERERSSPTSVAAAAAAASLSQQGATTQHLLQTYQGSNLVSINDLLSSSKARTEITITPVVNIPAQSHSNDLIQVEDVEEETTVIEDRKGNSVVGRDGKQVIKDNPPSPNAPPKCQGCVIRPAQFVCAGCGNQWYCSRSCQLAAWATHSDHCPPEPENNKTKTNV</sequence>